<accession>A0ABW4LAS7</accession>
<dbReference type="Proteomes" id="UP001597277">
    <property type="component" value="Unassembled WGS sequence"/>
</dbReference>
<proteinExistence type="predicted"/>
<feature type="transmembrane region" description="Helical" evidence="1">
    <location>
        <begin position="171"/>
        <end position="194"/>
    </location>
</feature>
<dbReference type="RefSeq" id="WP_388009596.1">
    <property type="nucleotide sequence ID" value="NZ_JBHUEE010000009.1"/>
</dbReference>
<feature type="transmembrane region" description="Helical" evidence="1">
    <location>
        <begin position="84"/>
        <end position="104"/>
    </location>
</feature>
<keyword evidence="3" id="KW-1185">Reference proteome</keyword>
<organism evidence="2 3">
    <name type="scientific">Georgenia deserti</name>
    <dbReference type="NCBI Taxonomy" id="2093781"/>
    <lineage>
        <taxon>Bacteria</taxon>
        <taxon>Bacillati</taxon>
        <taxon>Actinomycetota</taxon>
        <taxon>Actinomycetes</taxon>
        <taxon>Micrococcales</taxon>
        <taxon>Bogoriellaceae</taxon>
        <taxon>Georgenia</taxon>
    </lineage>
</organism>
<evidence type="ECO:0000313" key="3">
    <source>
        <dbReference type="Proteomes" id="UP001597277"/>
    </source>
</evidence>
<keyword evidence="1" id="KW-0812">Transmembrane</keyword>
<reference evidence="3" key="1">
    <citation type="journal article" date="2019" name="Int. J. Syst. Evol. Microbiol.">
        <title>The Global Catalogue of Microorganisms (GCM) 10K type strain sequencing project: providing services to taxonomists for standard genome sequencing and annotation.</title>
        <authorList>
            <consortium name="The Broad Institute Genomics Platform"/>
            <consortium name="The Broad Institute Genome Sequencing Center for Infectious Disease"/>
            <person name="Wu L."/>
            <person name="Ma J."/>
        </authorList>
    </citation>
    <scope>NUCLEOTIDE SEQUENCE [LARGE SCALE GENOMIC DNA]</scope>
    <source>
        <strain evidence="3">JCM 17130</strain>
    </source>
</reference>
<comment type="caution">
    <text evidence="2">The sequence shown here is derived from an EMBL/GenBank/DDBJ whole genome shotgun (WGS) entry which is preliminary data.</text>
</comment>
<feature type="transmembrane region" description="Helical" evidence="1">
    <location>
        <begin position="43"/>
        <end position="64"/>
    </location>
</feature>
<gene>
    <name evidence="2" type="ORF">ACFSE6_16255</name>
</gene>
<feature type="transmembrane region" description="Helical" evidence="1">
    <location>
        <begin position="206"/>
        <end position="229"/>
    </location>
</feature>
<protein>
    <submittedName>
        <fullName evidence="2">Uncharacterized protein</fullName>
    </submittedName>
</protein>
<feature type="transmembrane region" description="Helical" evidence="1">
    <location>
        <begin position="116"/>
        <end position="137"/>
    </location>
</feature>
<name>A0ABW4LAS7_9MICO</name>
<evidence type="ECO:0000313" key="2">
    <source>
        <dbReference type="EMBL" id="MFD1719397.1"/>
    </source>
</evidence>
<feature type="transmembrane region" description="Helical" evidence="1">
    <location>
        <begin position="235"/>
        <end position="255"/>
    </location>
</feature>
<keyword evidence="1" id="KW-1133">Transmembrane helix</keyword>
<dbReference type="EMBL" id="JBHUEE010000009">
    <property type="protein sequence ID" value="MFD1719397.1"/>
    <property type="molecule type" value="Genomic_DNA"/>
</dbReference>
<evidence type="ECO:0000256" key="1">
    <source>
        <dbReference type="SAM" id="Phobius"/>
    </source>
</evidence>
<sequence>MREHTTGADLTGLTAGSMRLAGRPDPSLPQWWRAARWMLGMQLYLGVWFWGVIVFLWLAAVLILSRTPVGVQISYLQFAVHGALWFPFAMMVTVVAAMLTVHVATGMTRRSFLRAALLTAAAVGLAYGIILAAGLLAESAVYAAVGWEHAHVVETGDDGPITAPAPWTGGFAVAALTYAVRTFSGAVAGLLVGITYYRFGGWRGTALLPLTVLPALLSQDALAGLLGSFLDLPTAGYSLLALVVPLVGTLAFARLTRSVPIATSRS</sequence>
<keyword evidence="1" id="KW-0472">Membrane</keyword>